<sequence>MADKRPKPSKQQKEPKKKNNWYRKRLFAENGPQIISPPQTQINVGPQTNAVFCPYKAWRHYFPTEEYNATSETVKKSKELETYFKDFFAKNDMNAIVSRGSIPIDCKDLVAHKNIKEKLPNLYQDLQEKPEHTLGCLGLSAHHYITRESKSIAGTSSQTSNSADIPVIRARIFNFEPLTALKHLKARSIGNFVSVRGTLVKVGNVRPMCTTMAFKCGTCGQLQALLLVDNKYALPNSCIAEKCRGRNFEPLRNHPLTEITDYQVVKLQEALSDEQREAGRMPRTVEVELMRDLADTASPGDIVTITGVAKVKKSNDGGIKVKDKSMFLLYIEGNHVSNARSNSMQDCRIANEQLLDFSERDLAGIKEIARQEDIFALLACSVCPTIYGQDMVKAGLLLALFGGNMQREKNSDILRIRGNSHVLLVGDPGLGKSQLLQAVSRLAPRGVYVCGNTSSSSGLTVTLSRDPSTGDTALEAGALVLADQGVCCIDEFDKMSQQHQALLEAMEQQSISIAKAGIVCSMPARCSIVAAANPVGGHYNKGKTVSENLKLGSALLSRFDLVYILLDTPNVERDRLLSDHVMAVHTGKKLFGLNKSIAAASESELSCSDKEGLMNRLRSYASSKDCDPVPHSLLWKFIAYARKNVKQVKLSVDACKVLKDFYLELRQKGHQSDSTPITTRQLESLRRLTEARARLELRTEATDVDAMEVVEIMRHCLYETFADEVDTLVFERSFHGSGVSGRSKVKKLIAALNKAAQVNSRSNFKFSEIRTVASQIGLDAQSVGDLVETLNNQGFLLKTGASMYKLQTIN</sequence>
<dbReference type="CDD" id="cd22247">
    <property type="entry name" value="MCM8_WHD"/>
    <property type="match status" value="1"/>
</dbReference>
<dbReference type="Pfam" id="PF26065">
    <property type="entry name" value="MCM8_N"/>
    <property type="match status" value="1"/>
</dbReference>
<dbReference type="InterPro" id="IPR058767">
    <property type="entry name" value="MCM8_N"/>
</dbReference>
<dbReference type="GO" id="GO:0000724">
    <property type="term" value="P:double-strand break repair via homologous recombination"/>
    <property type="evidence" value="ECO:0007669"/>
    <property type="project" value="TreeGrafter"/>
</dbReference>
<keyword evidence="6" id="KW-0227">DNA damage</keyword>
<dbReference type="FunFam" id="2.20.28.10:FF:000007">
    <property type="entry name" value="DNA helicase MCM8 isoform X1"/>
    <property type="match status" value="1"/>
</dbReference>
<feature type="domain" description="MCM C-terminal AAA(+) ATPase" evidence="19">
    <location>
        <begin position="374"/>
        <end position="581"/>
    </location>
</feature>
<reference evidence="20" key="1">
    <citation type="submission" date="2020-04" db="EMBL/GenBank/DDBJ databases">
        <authorList>
            <person name="Neveu A P."/>
        </authorList>
    </citation>
    <scope>NUCLEOTIDE SEQUENCE</scope>
    <source>
        <tissue evidence="20">Whole embryo</tissue>
    </source>
</reference>
<evidence type="ECO:0000256" key="9">
    <source>
        <dbReference type="ARBA" id="ARBA00022840"/>
    </source>
</evidence>
<evidence type="ECO:0000256" key="5">
    <source>
        <dbReference type="ARBA" id="ARBA00022741"/>
    </source>
</evidence>
<dbReference type="AlphaFoldDB" id="A0A6F9DJS1"/>
<keyword evidence="10 17" id="KW-0238">DNA-binding</keyword>
<dbReference type="InterPro" id="IPR027417">
    <property type="entry name" value="P-loop_NTPase"/>
</dbReference>
<feature type="compositionally biased region" description="Basic and acidic residues" evidence="18">
    <location>
        <begin position="1"/>
        <end position="14"/>
    </location>
</feature>
<dbReference type="PROSITE" id="PS50051">
    <property type="entry name" value="MCM_2"/>
    <property type="match status" value="1"/>
</dbReference>
<gene>
    <name evidence="20" type="primary">Mcm8-001</name>
</gene>
<feature type="region of interest" description="Disordered" evidence="18">
    <location>
        <begin position="1"/>
        <end position="22"/>
    </location>
</feature>
<dbReference type="Gene3D" id="2.40.50.140">
    <property type="entry name" value="Nucleic acid-binding proteins"/>
    <property type="match status" value="1"/>
</dbReference>
<evidence type="ECO:0000256" key="7">
    <source>
        <dbReference type="ARBA" id="ARBA00022801"/>
    </source>
</evidence>
<keyword evidence="4" id="KW-0235">DNA replication</keyword>
<dbReference type="EMBL" id="LR787835">
    <property type="protein sequence ID" value="CAB3263697.1"/>
    <property type="molecule type" value="mRNA"/>
</dbReference>
<dbReference type="InterPro" id="IPR031327">
    <property type="entry name" value="MCM"/>
</dbReference>
<evidence type="ECO:0000256" key="15">
    <source>
        <dbReference type="ARBA" id="ARBA00042306"/>
    </source>
</evidence>
<evidence type="ECO:0000256" key="6">
    <source>
        <dbReference type="ARBA" id="ARBA00022763"/>
    </source>
</evidence>
<evidence type="ECO:0000256" key="12">
    <source>
        <dbReference type="ARBA" id="ARBA00023242"/>
    </source>
</evidence>
<dbReference type="Gene3D" id="3.40.50.300">
    <property type="entry name" value="P-loop containing nucleotide triphosphate hydrolases"/>
    <property type="match status" value="1"/>
</dbReference>
<dbReference type="PANTHER" id="PTHR11630:SF47">
    <property type="entry name" value="DNA HELICASE MCM8"/>
    <property type="match status" value="1"/>
</dbReference>
<dbReference type="SUPFAM" id="SSF52540">
    <property type="entry name" value="P-loop containing nucleoside triphosphate hydrolases"/>
    <property type="match status" value="1"/>
</dbReference>
<evidence type="ECO:0000256" key="2">
    <source>
        <dbReference type="ARBA" id="ARBA00008010"/>
    </source>
</evidence>
<dbReference type="GO" id="GO:0017116">
    <property type="term" value="F:single-stranded DNA helicase activity"/>
    <property type="evidence" value="ECO:0007669"/>
    <property type="project" value="TreeGrafter"/>
</dbReference>
<keyword evidence="13" id="KW-0131">Cell cycle</keyword>
<evidence type="ECO:0000256" key="1">
    <source>
        <dbReference type="ARBA" id="ARBA00004123"/>
    </source>
</evidence>
<dbReference type="GO" id="GO:0005634">
    <property type="term" value="C:nucleus"/>
    <property type="evidence" value="ECO:0007669"/>
    <property type="project" value="UniProtKB-SubCell"/>
</dbReference>
<evidence type="ECO:0000256" key="13">
    <source>
        <dbReference type="ARBA" id="ARBA00023306"/>
    </source>
</evidence>
<dbReference type="GO" id="GO:0097362">
    <property type="term" value="C:MCM8-MCM9 complex"/>
    <property type="evidence" value="ECO:0007669"/>
    <property type="project" value="UniProtKB-ARBA"/>
</dbReference>
<keyword evidence="5 17" id="KW-0547">Nucleotide-binding</keyword>
<dbReference type="PANTHER" id="PTHR11630">
    <property type="entry name" value="DNA REPLICATION LICENSING FACTOR MCM FAMILY MEMBER"/>
    <property type="match status" value="1"/>
</dbReference>
<comment type="similarity">
    <text evidence="2 17">Belongs to the MCM family.</text>
</comment>
<accession>A0A6F9DJS1</accession>
<dbReference type="InterPro" id="IPR033762">
    <property type="entry name" value="MCM_OB"/>
</dbReference>
<dbReference type="Pfam" id="PF00493">
    <property type="entry name" value="MCM"/>
    <property type="match status" value="1"/>
</dbReference>
<evidence type="ECO:0000256" key="10">
    <source>
        <dbReference type="ARBA" id="ARBA00023125"/>
    </source>
</evidence>
<dbReference type="PROSITE" id="PS00847">
    <property type="entry name" value="MCM_1"/>
    <property type="match status" value="1"/>
</dbReference>
<dbReference type="SMART" id="SM00382">
    <property type="entry name" value="AAA"/>
    <property type="match status" value="1"/>
</dbReference>
<dbReference type="CDD" id="cd17759">
    <property type="entry name" value="MCM8"/>
    <property type="match status" value="1"/>
</dbReference>
<dbReference type="GO" id="GO:0006260">
    <property type="term" value="P:DNA replication"/>
    <property type="evidence" value="ECO:0007669"/>
    <property type="project" value="InterPro"/>
</dbReference>
<dbReference type="Pfam" id="PF17855">
    <property type="entry name" value="MCM_lid"/>
    <property type="match status" value="1"/>
</dbReference>
<dbReference type="InterPro" id="IPR003593">
    <property type="entry name" value="AAA+_ATPase"/>
</dbReference>
<organism evidence="20">
    <name type="scientific">Phallusia mammillata</name>
    <dbReference type="NCBI Taxonomy" id="59560"/>
    <lineage>
        <taxon>Eukaryota</taxon>
        <taxon>Metazoa</taxon>
        <taxon>Chordata</taxon>
        <taxon>Tunicata</taxon>
        <taxon>Ascidiacea</taxon>
        <taxon>Phlebobranchia</taxon>
        <taxon>Ascidiidae</taxon>
        <taxon>Phallusia</taxon>
    </lineage>
</organism>
<evidence type="ECO:0000256" key="8">
    <source>
        <dbReference type="ARBA" id="ARBA00022806"/>
    </source>
</evidence>
<dbReference type="InterPro" id="IPR018525">
    <property type="entry name" value="MCM_CS"/>
</dbReference>
<keyword evidence="12" id="KW-0539">Nucleus</keyword>
<dbReference type="Pfam" id="PF17207">
    <property type="entry name" value="MCM_OB"/>
    <property type="match status" value="1"/>
</dbReference>
<protein>
    <recommendedName>
        <fullName evidence="14">DNA helicase MCM8</fullName>
        <ecNumber evidence="3">3.6.4.12</ecNumber>
    </recommendedName>
    <alternativeName>
        <fullName evidence="15">Minichromosome maintenance 8</fullName>
    </alternativeName>
</protein>
<dbReference type="Gene3D" id="2.20.28.10">
    <property type="match status" value="1"/>
</dbReference>
<name>A0A6F9DJS1_9ASCI</name>
<dbReference type="InterPro" id="IPR012340">
    <property type="entry name" value="NA-bd_OB-fold"/>
</dbReference>
<dbReference type="EC" id="3.6.4.12" evidence="3"/>
<comment type="subcellular location">
    <subcellularLocation>
        <location evidence="1">Nucleus</location>
    </subcellularLocation>
</comment>
<dbReference type="PRINTS" id="PR01657">
    <property type="entry name" value="MCMFAMILY"/>
</dbReference>
<dbReference type="SUPFAM" id="SSF50249">
    <property type="entry name" value="Nucleic acid-binding proteins"/>
    <property type="match status" value="1"/>
</dbReference>
<keyword evidence="11" id="KW-0234">DNA repair</keyword>
<evidence type="ECO:0000256" key="16">
    <source>
        <dbReference type="ARBA" id="ARBA00047995"/>
    </source>
</evidence>
<dbReference type="InterPro" id="IPR001208">
    <property type="entry name" value="MCM_dom"/>
</dbReference>
<keyword evidence="9 17" id="KW-0067">ATP-binding</keyword>
<evidence type="ECO:0000256" key="4">
    <source>
        <dbReference type="ARBA" id="ARBA00022705"/>
    </source>
</evidence>
<evidence type="ECO:0000256" key="3">
    <source>
        <dbReference type="ARBA" id="ARBA00012551"/>
    </source>
</evidence>
<keyword evidence="8 20" id="KW-0347">Helicase</keyword>
<evidence type="ECO:0000313" key="20">
    <source>
        <dbReference type="EMBL" id="CAB3263697.1"/>
    </source>
</evidence>
<evidence type="ECO:0000256" key="17">
    <source>
        <dbReference type="RuleBase" id="RU004070"/>
    </source>
</evidence>
<evidence type="ECO:0000259" key="19">
    <source>
        <dbReference type="PROSITE" id="PS50051"/>
    </source>
</evidence>
<comment type="catalytic activity">
    <reaction evidence="16">
        <text>ATP + H2O = ADP + phosphate + H(+)</text>
        <dbReference type="Rhea" id="RHEA:13065"/>
        <dbReference type="ChEBI" id="CHEBI:15377"/>
        <dbReference type="ChEBI" id="CHEBI:15378"/>
        <dbReference type="ChEBI" id="CHEBI:30616"/>
        <dbReference type="ChEBI" id="CHEBI:43474"/>
        <dbReference type="ChEBI" id="CHEBI:456216"/>
        <dbReference type="EC" id="3.6.4.12"/>
    </reaction>
</comment>
<dbReference type="InterPro" id="IPR056875">
    <property type="entry name" value="MCM8/REC_WHD"/>
</dbReference>
<dbReference type="SMART" id="SM00350">
    <property type="entry name" value="MCM"/>
    <property type="match status" value="1"/>
</dbReference>
<proteinExistence type="evidence at transcript level"/>
<dbReference type="InterPro" id="IPR041562">
    <property type="entry name" value="MCM_lid"/>
</dbReference>
<dbReference type="GO" id="GO:0005524">
    <property type="term" value="F:ATP binding"/>
    <property type="evidence" value="ECO:0007669"/>
    <property type="project" value="UniProtKB-KW"/>
</dbReference>
<keyword evidence="7" id="KW-0378">Hydrolase</keyword>
<dbReference type="GO" id="GO:0016787">
    <property type="term" value="F:hydrolase activity"/>
    <property type="evidence" value="ECO:0007669"/>
    <property type="project" value="UniProtKB-KW"/>
</dbReference>
<evidence type="ECO:0000256" key="11">
    <source>
        <dbReference type="ARBA" id="ARBA00023204"/>
    </source>
</evidence>
<dbReference type="GO" id="GO:0003697">
    <property type="term" value="F:single-stranded DNA binding"/>
    <property type="evidence" value="ECO:0007669"/>
    <property type="project" value="TreeGrafter"/>
</dbReference>
<evidence type="ECO:0000256" key="14">
    <source>
        <dbReference type="ARBA" id="ARBA00041084"/>
    </source>
</evidence>
<evidence type="ECO:0000256" key="18">
    <source>
        <dbReference type="SAM" id="MobiDB-lite"/>
    </source>
</evidence>
<dbReference type="Pfam" id="PF25051">
    <property type="entry name" value="WHD_MCM8"/>
    <property type="match status" value="1"/>
</dbReference>